<dbReference type="AlphaFoldDB" id="A0A4Y2V2L5"/>
<reference evidence="2 3" key="1">
    <citation type="journal article" date="2019" name="Sci. Rep.">
        <title>Orb-weaving spider Araneus ventricosus genome elucidates the spidroin gene catalogue.</title>
        <authorList>
            <person name="Kono N."/>
            <person name="Nakamura H."/>
            <person name="Ohtoshi R."/>
            <person name="Moran D.A.P."/>
            <person name="Shinohara A."/>
            <person name="Yoshida Y."/>
            <person name="Fujiwara M."/>
            <person name="Mori M."/>
            <person name="Tomita M."/>
            <person name="Arakawa K."/>
        </authorList>
    </citation>
    <scope>NUCLEOTIDE SEQUENCE [LARGE SCALE GENOMIC DNA]</scope>
</reference>
<keyword evidence="3" id="KW-1185">Reference proteome</keyword>
<feature type="region of interest" description="Disordered" evidence="1">
    <location>
        <begin position="57"/>
        <end position="81"/>
    </location>
</feature>
<sequence length="81" mass="8753">MVPEQAASHPYKAPGTTYPSSHQYQALQSPIMFSPDQLAKMDSPFFDHILSITETSPRNSFSAAPATLPDSQSSPPPHSPV</sequence>
<comment type="caution">
    <text evidence="2">The sequence shown here is derived from an EMBL/GenBank/DDBJ whole genome shotgun (WGS) entry which is preliminary data.</text>
</comment>
<protein>
    <submittedName>
        <fullName evidence="2">Uncharacterized protein</fullName>
    </submittedName>
</protein>
<accession>A0A4Y2V2L5</accession>
<gene>
    <name evidence="2" type="ORF">AVEN_122600_1</name>
</gene>
<evidence type="ECO:0000313" key="3">
    <source>
        <dbReference type="Proteomes" id="UP000499080"/>
    </source>
</evidence>
<feature type="region of interest" description="Disordered" evidence="1">
    <location>
        <begin position="1"/>
        <end position="22"/>
    </location>
</feature>
<dbReference type="EMBL" id="BGPR01042371">
    <property type="protein sequence ID" value="GBO18772.1"/>
    <property type="molecule type" value="Genomic_DNA"/>
</dbReference>
<dbReference type="Proteomes" id="UP000499080">
    <property type="component" value="Unassembled WGS sequence"/>
</dbReference>
<name>A0A4Y2V2L5_ARAVE</name>
<evidence type="ECO:0000313" key="2">
    <source>
        <dbReference type="EMBL" id="GBO18772.1"/>
    </source>
</evidence>
<organism evidence="2 3">
    <name type="scientific">Araneus ventricosus</name>
    <name type="common">Orbweaver spider</name>
    <name type="synonym">Epeira ventricosa</name>
    <dbReference type="NCBI Taxonomy" id="182803"/>
    <lineage>
        <taxon>Eukaryota</taxon>
        <taxon>Metazoa</taxon>
        <taxon>Ecdysozoa</taxon>
        <taxon>Arthropoda</taxon>
        <taxon>Chelicerata</taxon>
        <taxon>Arachnida</taxon>
        <taxon>Araneae</taxon>
        <taxon>Araneomorphae</taxon>
        <taxon>Entelegynae</taxon>
        <taxon>Araneoidea</taxon>
        <taxon>Araneidae</taxon>
        <taxon>Araneus</taxon>
    </lineage>
</organism>
<proteinExistence type="predicted"/>
<evidence type="ECO:0000256" key="1">
    <source>
        <dbReference type="SAM" id="MobiDB-lite"/>
    </source>
</evidence>